<dbReference type="GeneID" id="19974052"/>
<protein>
    <recommendedName>
        <fullName evidence="2">Domain of unknown function at the cortex 1 domain-containing protein</fullName>
    </recommendedName>
</protein>
<reference evidence="3 4" key="1">
    <citation type="submission" date="2013-03" db="EMBL/GenBank/DDBJ databases">
        <title>The Genome Sequence of Phialophora europaea CBS 101466.</title>
        <authorList>
            <consortium name="The Broad Institute Genomics Platform"/>
            <person name="Cuomo C."/>
            <person name="de Hoog S."/>
            <person name="Gorbushina A."/>
            <person name="Walker B."/>
            <person name="Young S.K."/>
            <person name="Zeng Q."/>
            <person name="Gargeya S."/>
            <person name="Fitzgerald M."/>
            <person name="Haas B."/>
            <person name="Abouelleil A."/>
            <person name="Allen A.W."/>
            <person name="Alvarado L."/>
            <person name="Arachchi H.M."/>
            <person name="Berlin A.M."/>
            <person name="Chapman S.B."/>
            <person name="Gainer-Dewar J."/>
            <person name="Goldberg J."/>
            <person name="Griggs A."/>
            <person name="Gujja S."/>
            <person name="Hansen M."/>
            <person name="Howarth C."/>
            <person name="Imamovic A."/>
            <person name="Ireland A."/>
            <person name="Larimer J."/>
            <person name="McCowan C."/>
            <person name="Murphy C."/>
            <person name="Pearson M."/>
            <person name="Poon T.W."/>
            <person name="Priest M."/>
            <person name="Roberts A."/>
            <person name="Saif S."/>
            <person name="Shea T."/>
            <person name="Sisk P."/>
            <person name="Sykes S."/>
            <person name="Wortman J."/>
            <person name="Nusbaum C."/>
            <person name="Birren B."/>
        </authorList>
    </citation>
    <scope>NUCLEOTIDE SEQUENCE [LARGE SCALE GENOMIC DNA]</scope>
    <source>
        <strain evidence="3 4">CBS 101466</strain>
    </source>
</reference>
<dbReference type="InParanoid" id="W2RQ69"/>
<dbReference type="Proteomes" id="UP000030752">
    <property type="component" value="Unassembled WGS sequence"/>
</dbReference>
<dbReference type="AlphaFoldDB" id="W2RQ69"/>
<proteinExistence type="predicted"/>
<dbReference type="HOGENOM" id="CLU_047849_0_1_1"/>
<feature type="compositionally biased region" description="Low complexity" evidence="1">
    <location>
        <begin position="1"/>
        <end position="12"/>
    </location>
</feature>
<dbReference type="STRING" id="1220924.W2RQ69"/>
<dbReference type="OrthoDB" id="2119945at2759"/>
<feature type="domain" description="Domain of unknown function at the cortex 1" evidence="2">
    <location>
        <begin position="38"/>
        <end position="301"/>
    </location>
</feature>
<evidence type="ECO:0000259" key="2">
    <source>
        <dbReference type="Pfam" id="PF08588"/>
    </source>
</evidence>
<dbReference type="PANTHER" id="PTHR34826">
    <property type="entry name" value="UPF0590 PROTEIN C409.17C"/>
    <property type="match status" value="1"/>
</dbReference>
<feature type="compositionally biased region" description="Acidic residues" evidence="1">
    <location>
        <begin position="337"/>
        <end position="346"/>
    </location>
</feature>
<dbReference type="EMBL" id="KB822722">
    <property type="protein sequence ID" value="ETN38676.1"/>
    <property type="molecule type" value="Genomic_DNA"/>
</dbReference>
<keyword evidence="4" id="KW-1185">Reference proteome</keyword>
<dbReference type="Pfam" id="PF08588">
    <property type="entry name" value="Duc1"/>
    <property type="match status" value="1"/>
</dbReference>
<evidence type="ECO:0000313" key="4">
    <source>
        <dbReference type="Proteomes" id="UP000030752"/>
    </source>
</evidence>
<dbReference type="PANTHER" id="PTHR34826:SF2">
    <property type="entry name" value="UPF0590 PROTEIN C409.17C"/>
    <property type="match status" value="1"/>
</dbReference>
<dbReference type="VEuPathDB" id="FungiDB:HMPREF1541_06713"/>
<sequence>MVADDASSSSSSDYEDATDTQPVAAAESSTGEGHSQYRLMVTAGPSYDASTHHPVLVNSPDRQTIETDSMSLEYAVRIRNFTGLPSGSPETSAYFEHSLHKWDQYSISVAFVPKVDIPGGEVVFGNDFDRPISDRLPPGFNQALKFVTYWVDPGLTGDVYAEKPYLYGPALSSWNTLRIGPKVRDGKVPDAETFHETIIEEGADDESAEEARTKAGMPSGSAGRKKFYLTESNRDKFTFEKGRLYMADFFNPYLDFNDFSLKLPGFSLNVIKYVDSKTHELRYVLKNQKTGELYAAFMFTLLWGEEREREEAKEKGQTGTTKAEAPAPAAAKKKDDDIPEDDDDID</sequence>
<organism evidence="3 4">
    <name type="scientific">Cyphellophora europaea (strain CBS 101466)</name>
    <name type="common">Phialophora europaea</name>
    <dbReference type="NCBI Taxonomy" id="1220924"/>
    <lineage>
        <taxon>Eukaryota</taxon>
        <taxon>Fungi</taxon>
        <taxon>Dikarya</taxon>
        <taxon>Ascomycota</taxon>
        <taxon>Pezizomycotina</taxon>
        <taxon>Eurotiomycetes</taxon>
        <taxon>Chaetothyriomycetidae</taxon>
        <taxon>Chaetothyriales</taxon>
        <taxon>Cyphellophoraceae</taxon>
        <taxon>Cyphellophora</taxon>
    </lineage>
</organism>
<evidence type="ECO:0000256" key="1">
    <source>
        <dbReference type="SAM" id="MobiDB-lite"/>
    </source>
</evidence>
<name>W2RQ69_CYPE1</name>
<feature type="region of interest" description="Disordered" evidence="1">
    <location>
        <begin position="1"/>
        <end position="36"/>
    </location>
</feature>
<dbReference type="RefSeq" id="XP_008719265.1">
    <property type="nucleotide sequence ID" value="XM_008721043.1"/>
</dbReference>
<dbReference type="eggNOG" id="ENOG502RXNE">
    <property type="taxonomic scope" value="Eukaryota"/>
</dbReference>
<evidence type="ECO:0000313" key="3">
    <source>
        <dbReference type="EMBL" id="ETN38676.1"/>
    </source>
</evidence>
<feature type="region of interest" description="Disordered" evidence="1">
    <location>
        <begin position="308"/>
        <end position="346"/>
    </location>
</feature>
<dbReference type="InterPro" id="IPR013897">
    <property type="entry name" value="Duc1"/>
</dbReference>
<gene>
    <name evidence="3" type="ORF">HMPREF1541_06713</name>
</gene>
<accession>W2RQ69</accession>